<accession>E8R8S8</accession>
<dbReference type="OrthoDB" id="206224at2157"/>
<dbReference type="EMBL" id="CP002363">
    <property type="protein sequence ID" value="ADV64904.1"/>
    <property type="molecule type" value="Genomic_DNA"/>
</dbReference>
<protein>
    <submittedName>
        <fullName evidence="1">Glucokinase</fullName>
        <ecNumber evidence="1">2.7.1.2</ecNumber>
    </submittedName>
</protein>
<dbReference type="InterPro" id="IPR043129">
    <property type="entry name" value="ATPase_NBD"/>
</dbReference>
<keyword evidence="2" id="KW-1185">Reference proteome</keyword>
<dbReference type="GO" id="GO:0009384">
    <property type="term" value="F:N-acylmannosamine kinase activity"/>
    <property type="evidence" value="ECO:0007669"/>
    <property type="project" value="TreeGrafter"/>
</dbReference>
<name>E8R8S8_DESM0</name>
<dbReference type="CDD" id="cd24063">
    <property type="entry name" value="ASKHA_NBD_ROK_ApGLK-like"/>
    <property type="match status" value="1"/>
</dbReference>
<dbReference type="Pfam" id="PF00480">
    <property type="entry name" value="ROK"/>
    <property type="match status" value="1"/>
</dbReference>
<dbReference type="GO" id="GO:0008761">
    <property type="term" value="F:UDP-N-acetylglucosamine 2-epimerase activity"/>
    <property type="evidence" value="ECO:0007669"/>
    <property type="project" value="TreeGrafter"/>
</dbReference>
<dbReference type="AlphaFoldDB" id="E8R8S8"/>
<dbReference type="PANTHER" id="PTHR18964:SF149">
    <property type="entry name" value="BIFUNCTIONAL UDP-N-ACETYLGLUCOSAMINE 2-EPIMERASE_N-ACETYLMANNOSAMINE KINASE"/>
    <property type="match status" value="1"/>
</dbReference>
<dbReference type="EC" id="2.7.1.2" evidence="1"/>
<dbReference type="SUPFAM" id="SSF53067">
    <property type="entry name" value="Actin-like ATPase domain"/>
    <property type="match status" value="1"/>
</dbReference>
<dbReference type="InterPro" id="IPR000600">
    <property type="entry name" value="ROK"/>
</dbReference>
<reference evidence="1 2" key="2">
    <citation type="journal article" date="2011" name="Stand. Genomic Sci.">
        <title>Complete genome sequence of Desulfurococcus mucosus type strain (O7/1).</title>
        <authorList>
            <person name="Wirth R."/>
            <person name="Chertkov O."/>
            <person name="Held B."/>
            <person name="Lapidus A."/>
            <person name="Nolan M."/>
            <person name="Lucas S."/>
            <person name="Hammon N."/>
            <person name="Deshpande S."/>
            <person name="Cheng J.F."/>
            <person name="Tapia R."/>
            <person name="Han C."/>
            <person name="Goodwin L."/>
            <person name="Pitluck S."/>
            <person name="Liolios K."/>
            <person name="Ioanna P."/>
            <person name="Ivanova N."/>
            <person name="Mavromatis K."/>
            <person name="Mikhailova N."/>
            <person name="Pati A."/>
            <person name="Chen A."/>
            <person name="Palaniappan K."/>
            <person name="Land M."/>
            <person name="Hauser L."/>
            <person name="Chang Y.J."/>
            <person name="Jeffries C.D."/>
            <person name="Bilek Y."/>
            <person name="Hader T."/>
            <person name="Rohde M."/>
            <person name="Spring S."/>
            <person name="Sikorski J."/>
            <person name="Goker M."/>
            <person name="Woyke T."/>
            <person name="Bristow J."/>
            <person name="Eisen J.A."/>
            <person name="Markowitz V."/>
            <person name="Hugenholtz P."/>
            <person name="Kyrpides N.C."/>
            <person name="Klenk H.P."/>
        </authorList>
    </citation>
    <scope>NUCLEOTIDE SEQUENCE [LARGE SCALE GENOMIC DNA]</scope>
    <source>
        <strain evidence="2">ATCC 35584 / DSM 2162 / JCM 9187 / O7/1</strain>
    </source>
</reference>
<dbReference type="Proteomes" id="UP000001068">
    <property type="component" value="Chromosome"/>
</dbReference>
<gene>
    <name evidence="1" type="ordered locus">Desmu_0595</name>
</gene>
<evidence type="ECO:0000313" key="1">
    <source>
        <dbReference type="EMBL" id="ADV64904.1"/>
    </source>
</evidence>
<dbReference type="STRING" id="765177.Desmu_0595"/>
<dbReference type="eggNOG" id="arCOG04280">
    <property type="taxonomic scope" value="Archaea"/>
</dbReference>
<keyword evidence="1" id="KW-0808">Transferase</keyword>
<organism evidence="1 2">
    <name type="scientific">Desulfurococcus mucosus (strain ATCC 35584 / DSM 2162 / JCM 9187 / O7/1)</name>
    <dbReference type="NCBI Taxonomy" id="765177"/>
    <lineage>
        <taxon>Archaea</taxon>
        <taxon>Thermoproteota</taxon>
        <taxon>Thermoprotei</taxon>
        <taxon>Desulfurococcales</taxon>
        <taxon>Desulfurococcaceae</taxon>
        <taxon>Desulfurococcus</taxon>
    </lineage>
</organism>
<dbReference type="HOGENOM" id="CLU_036604_0_1_2"/>
<reference evidence="2" key="1">
    <citation type="submission" date="2010-11" db="EMBL/GenBank/DDBJ databases">
        <title>The complete genome of Desulfurococcus mucosus DSM 2162.</title>
        <authorList>
            <consortium name="US DOE Joint Genome Institute (JGI-PGF)"/>
            <person name="Lucas S."/>
            <person name="Copeland A."/>
            <person name="Lapidus A."/>
            <person name="Bruce D."/>
            <person name="Goodwin L."/>
            <person name="Pitluck S."/>
            <person name="Kyrpides N."/>
            <person name="Mavromatis K."/>
            <person name="Pagani I."/>
            <person name="Ivanova N."/>
            <person name="Ovchinnikova G."/>
            <person name="Chertkov O."/>
            <person name="Held B."/>
            <person name="Brettin T."/>
            <person name="Detter J.C."/>
            <person name="Tapia R."/>
            <person name="Han C."/>
            <person name="Land M."/>
            <person name="Hauser L."/>
            <person name="Markowitz V."/>
            <person name="Cheng J.-F."/>
            <person name="Hugenholtz P."/>
            <person name="Woyke T."/>
            <person name="Wu D."/>
            <person name="Wirth R."/>
            <person name="Bilek Y."/>
            <person name="Hader T."/>
            <person name="Klenk H.-P."/>
            <person name="Eisen J.A."/>
        </authorList>
    </citation>
    <scope>NUCLEOTIDE SEQUENCE [LARGE SCALE GENOMIC DNA]</scope>
    <source>
        <strain evidence="2">ATCC 35584 / DSM 2162 / JCM 9187 / O7/1</strain>
    </source>
</reference>
<dbReference type="RefSeq" id="WP_013562126.1">
    <property type="nucleotide sequence ID" value="NC_014961.1"/>
</dbReference>
<dbReference type="Gene3D" id="3.30.420.40">
    <property type="match status" value="2"/>
</dbReference>
<evidence type="ECO:0000313" key="2">
    <source>
        <dbReference type="Proteomes" id="UP000001068"/>
    </source>
</evidence>
<dbReference type="GeneID" id="10153289"/>
<proteinExistence type="predicted"/>
<dbReference type="KEGG" id="dmu:Desmu_0595"/>
<dbReference type="PANTHER" id="PTHR18964">
    <property type="entry name" value="ROK (REPRESSOR, ORF, KINASE) FAMILY"/>
    <property type="match status" value="1"/>
</dbReference>
<dbReference type="GO" id="GO:0004340">
    <property type="term" value="F:glucokinase activity"/>
    <property type="evidence" value="ECO:0007669"/>
    <property type="project" value="UniProtKB-EC"/>
</dbReference>
<keyword evidence="1" id="KW-0418">Kinase</keyword>
<sequence>MGQPRYIAVDIGASKTRIALCDGSRILDKVVFSTPRTGDSRTIAEAIVSKTIEKWREELGSIEAVGVASIGPLDLERGRVVKTPNLPFEEIELLEPLSRMLGVKVYVVNDAVAGAWGEKHFGAGRHVRNLLYVTLSTGVGGGVVVDNHLLLGKQGNAHEIGHIVVDYDSDLRCGCGGYGHWEAYAGGGNLPRVALWLLEKNPGLYRGSVLAERLRSGIQVTSVDVFSLYRAGDPLAADVVGHYIRATAAGLASAINVYDPELVIIGGGVFLNNADILLKPVKRRVLKEIVTRPPIIQPTSLGDDVGLYGALAIAVEPPPELLEAQGRSFHQG</sequence>